<dbReference type="Proteomes" id="UP000290407">
    <property type="component" value="Unassembled WGS sequence"/>
</dbReference>
<sequence length="460" mass="51648">MKPLLLHYFMGLVLIVSLSDCQHVETSPPKAEGFDPPISTTVSHVAGSIEFPIRELEEKINRELDPLLVGKGAPGGKRGGVFPFRVARSGRVRIQYENQQLRFSTPLQLWITKPFSKDKTPPDKPFCSLHINFQSPLTVTPDWRLASRVKFTSFDWIIKPEIKILGQEIQLTDFVRNLLDRYQPAIESAIDTAIYKELRIDQIVGPIWQDIQKPLLVSKEFGLWLLPKPVRVETSPISGGNGSIITHLRIALNTETKLKPTTPAYTPTQLPTLERKEQLPLLSDLRLVSDLPYADINRVLNLTLSQQKKRLLFGAVTIRNVAVYGGQRTLLVKTEVGGLMDGVIYLRGRPVFDTLTNTLRVSNLDFDAASQSGMPRFVSSLVRKSLLKLVDELLEISLGDEINKLPQKITQAYEKGGAGKKTDLVIQSFRFTPEQIAIRPTGIQTLIHVQSKVGLRVRQL</sequence>
<dbReference type="InterPro" id="IPR025515">
    <property type="entry name" value="DUF4403"/>
</dbReference>
<accession>A0A4Q2UPM2</accession>
<dbReference type="AlphaFoldDB" id="A0A4Q2UPM2"/>
<dbReference type="RefSeq" id="WP_129601752.1">
    <property type="nucleotide sequence ID" value="NZ_SBLB01000003.1"/>
</dbReference>
<dbReference type="EMBL" id="SBLB01000003">
    <property type="protein sequence ID" value="RYC69570.1"/>
    <property type="molecule type" value="Genomic_DNA"/>
</dbReference>
<keyword evidence="2" id="KW-1185">Reference proteome</keyword>
<protein>
    <submittedName>
        <fullName evidence="1">DUF4403 family protein</fullName>
    </submittedName>
</protein>
<reference evidence="1 2" key="1">
    <citation type="submission" date="2019-01" db="EMBL/GenBank/DDBJ databases">
        <title>Spirosoma flava sp. nov., a propanil-degrading bacterium isolated from herbicide-contaminated soil.</title>
        <authorList>
            <person name="Zhang L."/>
            <person name="Jiang J.-D."/>
        </authorList>
    </citation>
    <scope>NUCLEOTIDE SEQUENCE [LARGE SCALE GENOMIC DNA]</scope>
    <source>
        <strain evidence="1 2">TY50</strain>
    </source>
</reference>
<proteinExistence type="predicted"/>
<name>A0A4Q2UPM2_9BACT</name>
<evidence type="ECO:0000313" key="1">
    <source>
        <dbReference type="EMBL" id="RYC69570.1"/>
    </source>
</evidence>
<gene>
    <name evidence="1" type="ORF">EQG79_13280</name>
</gene>
<comment type="caution">
    <text evidence="1">The sequence shown here is derived from an EMBL/GenBank/DDBJ whole genome shotgun (WGS) entry which is preliminary data.</text>
</comment>
<dbReference type="Pfam" id="PF14356">
    <property type="entry name" value="DUF4403"/>
    <property type="match status" value="1"/>
</dbReference>
<organism evidence="1 2">
    <name type="scientific">Spirosoma sordidisoli</name>
    <dbReference type="NCBI Taxonomy" id="2502893"/>
    <lineage>
        <taxon>Bacteria</taxon>
        <taxon>Pseudomonadati</taxon>
        <taxon>Bacteroidota</taxon>
        <taxon>Cytophagia</taxon>
        <taxon>Cytophagales</taxon>
        <taxon>Cytophagaceae</taxon>
        <taxon>Spirosoma</taxon>
    </lineage>
</organism>
<evidence type="ECO:0000313" key="2">
    <source>
        <dbReference type="Proteomes" id="UP000290407"/>
    </source>
</evidence>